<gene>
    <name evidence="4" type="ORF">ENSA5_05470</name>
</gene>
<dbReference type="Gene3D" id="2.120.10.30">
    <property type="entry name" value="TolB, C-terminal domain"/>
    <property type="match status" value="3"/>
</dbReference>
<dbReference type="PANTHER" id="PTHR36842:SF1">
    <property type="entry name" value="PROTEIN TOLB"/>
    <property type="match status" value="1"/>
</dbReference>
<feature type="domain" description="Amidohydrolase-related" evidence="3">
    <location>
        <begin position="1140"/>
        <end position="1207"/>
    </location>
</feature>
<dbReference type="InterPro" id="IPR011059">
    <property type="entry name" value="Metal-dep_hydrolase_composite"/>
</dbReference>
<dbReference type="EMBL" id="PVNK01000026">
    <property type="protein sequence ID" value="PRQ04698.1"/>
    <property type="molecule type" value="Genomic_DNA"/>
</dbReference>
<evidence type="ECO:0000259" key="3">
    <source>
        <dbReference type="Pfam" id="PF01979"/>
    </source>
</evidence>
<accession>A0A2S9YHW7</accession>
<dbReference type="GO" id="GO:0016810">
    <property type="term" value="F:hydrolase activity, acting on carbon-nitrogen (but not peptide) bonds"/>
    <property type="evidence" value="ECO:0007669"/>
    <property type="project" value="InterPro"/>
</dbReference>
<dbReference type="PANTHER" id="PTHR36842">
    <property type="entry name" value="PROTEIN TOLB HOMOLOG"/>
    <property type="match status" value="1"/>
</dbReference>
<organism evidence="4 5">
    <name type="scientific">Enhygromyxa salina</name>
    <dbReference type="NCBI Taxonomy" id="215803"/>
    <lineage>
        <taxon>Bacteria</taxon>
        <taxon>Pseudomonadati</taxon>
        <taxon>Myxococcota</taxon>
        <taxon>Polyangia</taxon>
        <taxon>Nannocystales</taxon>
        <taxon>Nannocystaceae</taxon>
        <taxon>Enhygromyxa</taxon>
    </lineage>
</organism>
<dbReference type="InterPro" id="IPR011659">
    <property type="entry name" value="WD40"/>
</dbReference>
<dbReference type="InterPro" id="IPR006680">
    <property type="entry name" value="Amidohydro-rel"/>
</dbReference>
<evidence type="ECO:0000256" key="2">
    <source>
        <dbReference type="SAM" id="MobiDB-lite"/>
    </source>
</evidence>
<evidence type="ECO:0000313" key="4">
    <source>
        <dbReference type="EMBL" id="PRQ04698.1"/>
    </source>
</evidence>
<keyword evidence="5" id="KW-1185">Reference proteome</keyword>
<comment type="similarity">
    <text evidence="1">Belongs to the TolB family.</text>
</comment>
<dbReference type="AlphaFoldDB" id="A0A2S9YHW7"/>
<dbReference type="Gene3D" id="3.20.20.140">
    <property type="entry name" value="Metal-dependent hydrolases"/>
    <property type="match status" value="2"/>
</dbReference>
<reference evidence="4 5" key="1">
    <citation type="submission" date="2018-03" db="EMBL/GenBank/DDBJ databases">
        <title>Draft Genome Sequences of the Obligatory Marine Myxobacteria Enhygromyxa salina SWB005.</title>
        <authorList>
            <person name="Poehlein A."/>
            <person name="Moghaddam J.A."/>
            <person name="Harms H."/>
            <person name="Alanjari M."/>
            <person name="Koenig G.M."/>
            <person name="Daniel R."/>
            <person name="Schaeberle T.F."/>
        </authorList>
    </citation>
    <scope>NUCLEOTIDE SEQUENCE [LARGE SCALE GENOMIC DNA]</scope>
    <source>
        <strain evidence="4 5">SWB005</strain>
    </source>
</reference>
<dbReference type="SUPFAM" id="SSF51338">
    <property type="entry name" value="Composite domain of metallo-dependent hydrolases"/>
    <property type="match status" value="1"/>
</dbReference>
<name>A0A2S9YHW7_9BACT</name>
<dbReference type="InterPro" id="IPR032466">
    <property type="entry name" value="Metal_Hydrolase"/>
</dbReference>
<dbReference type="SUPFAM" id="SSF51556">
    <property type="entry name" value="Metallo-dependent hydrolases"/>
    <property type="match status" value="1"/>
</dbReference>
<feature type="region of interest" description="Disordered" evidence="2">
    <location>
        <begin position="535"/>
        <end position="562"/>
    </location>
</feature>
<dbReference type="SUPFAM" id="SSF69304">
    <property type="entry name" value="Tricorn protease N-terminal domain"/>
    <property type="match status" value="2"/>
</dbReference>
<dbReference type="Gene3D" id="2.30.40.10">
    <property type="entry name" value="Urease, subunit C, domain 1"/>
    <property type="match status" value="2"/>
</dbReference>
<comment type="caution">
    <text evidence="4">The sequence shown here is derived from an EMBL/GenBank/DDBJ whole genome shotgun (WGS) entry which is preliminary data.</text>
</comment>
<dbReference type="Pfam" id="PF07676">
    <property type="entry name" value="PD40"/>
    <property type="match status" value="3"/>
</dbReference>
<protein>
    <submittedName>
        <fullName evidence="4">Translocation protein TolB</fullName>
    </submittedName>
</protein>
<evidence type="ECO:0000256" key="1">
    <source>
        <dbReference type="ARBA" id="ARBA00009820"/>
    </source>
</evidence>
<proteinExistence type="inferred from homology"/>
<sequence>MCDIPEMSTAWLQRFVPPSLLLAGVSVSTACAPTSSAPDTPVMGPPGVAVRDAGMEPPKLCAQTRAEPADCEWNVDDPPGEELEVQISTDTGTWMNLDLSPDGQTIVFDLLGDLYLLPRAGGEAKVLSEGMAWDMQPRFSPDGDWIAFTSDRGGGDNIWVLPADGSGEARPVSDEDFRLLSAPAWSPDGEYIVGRKHFTSRRSIGAGEMWLYHRSGGKGVQLTNKRTKQKDAGEPVFSPDGRYLYFSEDLTGGGVFAYNKDPNEQIYAIQRLDLDEGRLERYIGGPGGAVRPTPSPDGQLMAYVRRVRLKSALYVRELDSGAEWPVYEDLDRDMQETWAIHGVYPQMDWTPDSKTIVFWAGGKLHEVDARGGAARDIPFRVEHTRKVSAAARASIEVAPERFDVKVLRWPTLSPDGAKLVYQALGKLYVRDMQSGEVRRLTTQTDHHEYYPSLSRDGKFVVYVSWDDEALGAVRVVPIGGGEGQVVSPQPGHYLEPTLSPDNAFVVYRRASGGGLVSPRWSRETGVFAMPVSLGKGSGGRRKGRAATAPSSDAEIRVSRSGSAPHFGAGSERVFLLERGPEDARLLVSMELDGQDRREHYSSARAEQFSVSPDGRWVAFVEGFRVHVVPFPHMGRDDHKPLELGPGGTSLPVGQVSEDAGWFVQWSGDAKALHWILGPELHTRPLNDVFEFLDGSSQVDAGATKRLAELHAEYQAAKADGLAADECEELATKFDALYGEHLERPESGDGNDAAMVVARFNVAAVRDECGQAEEARAIYAEVREAHPEYADKKGVLAKAPTPAPIIEAVNVGFSVPSDAPSGTLALVGGKLVTMKGDEVVADGTIVIEANRIVAIGPRDQVQIPADAKQIDVSGHTLIPGLVDVHAHGPQGTRGIQPEQNWLHYAELGFGVTTVHDPSNDSLTIFSSSELVRAGEAVGPRIYSTGTILYGAEGSFRSQVETLDDARMHLGRMKAIGAISVKSYNQPRRDQRQKVLQAARELDMMVVPEGGSLFMHNMTMVVDGHTGVEHAIPVAAIYDDVRQLWGATEVGYTPTLVVAYGGIWGENYWYQHTDVWANERLMSFVPREFVDPRARRRMHVGDDDWNHFRAAEVAKQLNDAGVGVNLGAHGQREGLAAHWELWMLVQGGMTPHEALRAGTRNGARYLGLDADLGSLEVGKLADIAVIAGDPLADIRVTEQVRYTVINGRIFDAATMAEIGNHPREANALWWEIDGAARPEGALAVPPAGLGATDVLGSETTCHH</sequence>
<evidence type="ECO:0000313" key="5">
    <source>
        <dbReference type="Proteomes" id="UP000237968"/>
    </source>
</evidence>
<dbReference type="Proteomes" id="UP000237968">
    <property type="component" value="Unassembled WGS sequence"/>
</dbReference>
<dbReference type="InterPro" id="IPR011042">
    <property type="entry name" value="6-blade_b-propeller_TolB-like"/>
</dbReference>
<dbReference type="Pfam" id="PF01979">
    <property type="entry name" value="Amidohydro_1"/>
    <property type="match status" value="1"/>
</dbReference>